<keyword evidence="5 7" id="KW-1133">Transmembrane helix</keyword>
<gene>
    <name evidence="9" type="ORF">ERX27_06440</name>
</gene>
<dbReference type="SUPFAM" id="SSF144091">
    <property type="entry name" value="Rhomboid-like"/>
    <property type="match status" value="1"/>
</dbReference>
<comment type="subcellular location">
    <subcellularLocation>
        <location evidence="1">Membrane</location>
        <topology evidence="1">Multi-pass membrane protein</topology>
    </subcellularLocation>
</comment>
<proteinExistence type="inferred from homology"/>
<dbReference type="Pfam" id="PF01694">
    <property type="entry name" value="Rhomboid"/>
    <property type="match status" value="1"/>
</dbReference>
<sequence length="466" mass="53499">MITSKQLLETIYKISRYSDFKRVKLDELLLINQKSKKAIRFVKEKQNVQSLDFLIQKTQHQIKEILNFNPVKIDIYLINQPVPADFNNSTIKVHSLSKYSELRHIDVSRQYQVFSRIKGRQSENYYYKRLMADNDIDRAMSKFSPVTTILIVLNVLIFLINLMISFSNPSGNLIEKGGLSHFNFVHGEYYRVFTSIFLHFDFSHLLLNMLSLYIFGKLTEYLFGPLRFLLIYLISGLIGNLLSLSFETTALSAGASGAITGLLGALFVYMIISKRFEKKLLIQTAVGLLIFLLMSNLFGRVNNWAHFGGLFGGFFVALMFKQARLYFYMMTAGLALIIILLLMNTFSQSEENIYNHKVQAAMVHGDFKEAESMAKDIFAKGYEDADTYRLYGLVLANNQSLAEGIATWQTGLKRYPESAVLNYQMALAMRANDDYKKAQSYFNKAEKYMSAKETKELKNELKVFGE</sequence>
<feature type="transmembrane region" description="Helical" evidence="7">
    <location>
        <begin position="146"/>
        <end position="166"/>
    </location>
</feature>
<comment type="similarity">
    <text evidence="2">Belongs to the peptidase S54 family.</text>
</comment>
<dbReference type="GO" id="GO:0004252">
    <property type="term" value="F:serine-type endopeptidase activity"/>
    <property type="evidence" value="ECO:0007669"/>
    <property type="project" value="InterPro"/>
</dbReference>
<keyword evidence="3 7" id="KW-0812">Transmembrane</keyword>
<dbReference type="Proteomes" id="UP000295310">
    <property type="component" value="Unassembled WGS sequence"/>
</dbReference>
<keyword evidence="9" id="KW-0645">Protease</keyword>
<comment type="caution">
    <text evidence="9">The sequence shown here is derived from an EMBL/GenBank/DDBJ whole genome shotgun (WGS) entry which is preliminary data.</text>
</comment>
<feature type="transmembrane region" description="Helical" evidence="7">
    <location>
        <begin position="280"/>
        <end position="298"/>
    </location>
</feature>
<feature type="transmembrane region" description="Helical" evidence="7">
    <location>
        <begin position="325"/>
        <end position="343"/>
    </location>
</feature>
<feature type="transmembrane region" description="Helical" evidence="7">
    <location>
        <begin position="196"/>
        <end position="216"/>
    </location>
</feature>
<dbReference type="PANTHER" id="PTHR43731:SF14">
    <property type="entry name" value="PRESENILIN-ASSOCIATED RHOMBOID-LIKE PROTEIN, MITOCHONDRIAL"/>
    <property type="match status" value="1"/>
</dbReference>
<keyword evidence="4" id="KW-0378">Hydrolase</keyword>
<dbReference type="PANTHER" id="PTHR43731">
    <property type="entry name" value="RHOMBOID PROTEASE"/>
    <property type="match status" value="1"/>
</dbReference>
<evidence type="ECO:0000256" key="5">
    <source>
        <dbReference type="ARBA" id="ARBA00022989"/>
    </source>
</evidence>
<evidence type="ECO:0000313" key="10">
    <source>
        <dbReference type="Proteomes" id="UP000295310"/>
    </source>
</evidence>
<keyword evidence="10" id="KW-1185">Reference proteome</keyword>
<evidence type="ECO:0000259" key="8">
    <source>
        <dbReference type="Pfam" id="PF01694"/>
    </source>
</evidence>
<feature type="transmembrane region" description="Helical" evidence="7">
    <location>
        <begin position="228"/>
        <end position="246"/>
    </location>
</feature>
<dbReference type="GO" id="GO:0016020">
    <property type="term" value="C:membrane"/>
    <property type="evidence" value="ECO:0007669"/>
    <property type="project" value="UniProtKB-SubCell"/>
</dbReference>
<dbReference type="AlphaFoldDB" id="A0A4R6BDY0"/>
<feature type="domain" description="Peptidase S54 rhomboid" evidence="8">
    <location>
        <begin position="187"/>
        <end position="320"/>
    </location>
</feature>
<dbReference type="Gene3D" id="1.20.1540.10">
    <property type="entry name" value="Rhomboid-like"/>
    <property type="match status" value="1"/>
</dbReference>
<dbReference type="InterPro" id="IPR011990">
    <property type="entry name" value="TPR-like_helical_dom_sf"/>
</dbReference>
<name>A0A4R6BDY0_9STAP</name>
<evidence type="ECO:0000256" key="7">
    <source>
        <dbReference type="SAM" id="Phobius"/>
    </source>
</evidence>
<evidence type="ECO:0000256" key="3">
    <source>
        <dbReference type="ARBA" id="ARBA00022692"/>
    </source>
</evidence>
<feature type="transmembrane region" description="Helical" evidence="7">
    <location>
        <begin position="252"/>
        <end position="273"/>
    </location>
</feature>
<dbReference type="InterPro" id="IPR022764">
    <property type="entry name" value="Peptidase_S54_rhomboid_dom"/>
</dbReference>
<organism evidence="9 10">
    <name type="scientific">Macrococcus brunensis</name>
    <dbReference type="NCBI Taxonomy" id="198483"/>
    <lineage>
        <taxon>Bacteria</taxon>
        <taxon>Bacillati</taxon>
        <taxon>Bacillota</taxon>
        <taxon>Bacilli</taxon>
        <taxon>Bacillales</taxon>
        <taxon>Staphylococcaceae</taxon>
        <taxon>Macrococcus</taxon>
    </lineage>
</organism>
<dbReference type="InterPro" id="IPR050925">
    <property type="entry name" value="Rhomboid_protease_S54"/>
</dbReference>
<evidence type="ECO:0000313" key="9">
    <source>
        <dbReference type="EMBL" id="TDL97893.1"/>
    </source>
</evidence>
<accession>A0A4R6BDY0</accession>
<dbReference type="GO" id="GO:0006508">
    <property type="term" value="P:proteolysis"/>
    <property type="evidence" value="ECO:0007669"/>
    <property type="project" value="UniProtKB-KW"/>
</dbReference>
<feature type="transmembrane region" description="Helical" evidence="7">
    <location>
        <begin position="304"/>
        <end position="320"/>
    </location>
</feature>
<evidence type="ECO:0000256" key="4">
    <source>
        <dbReference type="ARBA" id="ARBA00022801"/>
    </source>
</evidence>
<keyword evidence="6 7" id="KW-0472">Membrane</keyword>
<dbReference type="Gene3D" id="1.25.40.10">
    <property type="entry name" value="Tetratricopeptide repeat domain"/>
    <property type="match status" value="1"/>
</dbReference>
<dbReference type="SUPFAM" id="SSF48452">
    <property type="entry name" value="TPR-like"/>
    <property type="match status" value="1"/>
</dbReference>
<evidence type="ECO:0000256" key="1">
    <source>
        <dbReference type="ARBA" id="ARBA00004141"/>
    </source>
</evidence>
<protein>
    <submittedName>
        <fullName evidence="9">Rhomboid family intramembrane serine protease</fullName>
    </submittedName>
</protein>
<reference evidence="9 10" key="1">
    <citation type="submission" date="2019-01" db="EMBL/GenBank/DDBJ databases">
        <title>Draft genome sequences of the type strains of six Macrococcus species.</title>
        <authorList>
            <person name="Mazhar S."/>
            <person name="Altermann E."/>
            <person name="Hill C."/>
            <person name="Mcauliffe O."/>
        </authorList>
    </citation>
    <scope>NUCLEOTIDE SEQUENCE [LARGE SCALE GENOMIC DNA]</scope>
    <source>
        <strain evidence="9 10">CCM4811</strain>
    </source>
</reference>
<evidence type="ECO:0000256" key="2">
    <source>
        <dbReference type="ARBA" id="ARBA00009045"/>
    </source>
</evidence>
<dbReference type="OrthoDB" id="9813074at2"/>
<dbReference type="InterPro" id="IPR035952">
    <property type="entry name" value="Rhomboid-like_sf"/>
</dbReference>
<dbReference type="EMBL" id="SCWA01000009">
    <property type="protein sequence ID" value="TDL97893.1"/>
    <property type="molecule type" value="Genomic_DNA"/>
</dbReference>
<dbReference type="RefSeq" id="WP_133432015.1">
    <property type="nucleotide sequence ID" value="NZ_SCWA01000009.1"/>
</dbReference>
<evidence type="ECO:0000256" key="6">
    <source>
        <dbReference type="ARBA" id="ARBA00023136"/>
    </source>
</evidence>